<evidence type="ECO:0000313" key="2">
    <source>
        <dbReference type="Proteomes" id="UP000001554"/>
    </source>
</evidence>
<reference evidence="2" key="1">
    <citation type="journal article" date="2020" name="Nat. Ecol. Evol.">
        <title>Deeply conserved synteny resolves early events in vertebrate evolution.</title>
        <authorList>
            <person name="Simakov O."/>
            <person name="Marletaz F."/>
            <person name="Yue J.X."/>
            <person name="O'Connell B."/>
            <person name="Jenkins J."/>
            <person name="Brandt A."/>
            <person name="Calef R."/>
            <person name="Tung C.H."/>
            <person name="Huang T.K."/>
            <person name="Schmutz J."/>
            <person name="Satoh N."/>
            <person name="Yu J.K."/>
            <person name="Putnam N.H."/>
            <person name="Green R.E."/>
            <person name="Rokhsar D.S."/>
        </authorList>
    </citation>
    <scope>NUCLEOTIDE SEQUENCE [LARGE SCALE GENOMIC DNA]</scope>
    <source>
        <strain evidence="2">S238N-H82</strain>
    </source>
</reference>
<dbReference type="Proteomes" id="UP000001554">
    <property type="component" value="Chromosome 10"/>
</dbReference>
<dbReference type="OrthoDB" id="5570127at2759"/>
<sequence length="138" mass="15821">MEYGSSKAHPNPHLVLESAWRVPNWASMKDALVQVEQSCPKEMAWKVNMYRGYIAICHPEEHHLNLIERLVEMSSSQSIKEWRRLPLIVANIHVPLLQAAQQVIELQEASQIHTGLQPANIGRNSSLHDMKAIVKTWR</sequence>
<organism evidence="2 3">
    <name type="scientific">Branchiostoma floridae</name>
    <name type="common">Florida lancelet</name>
    <name type="synonym">Amphioxus</name>
    <dbReference type="NCBI Taxonomy" id="7739"/>
    <lineage>
        <taxon>Eukaryota</taxon>
        <taxon>Metazoa</taxon>
        <taxon>Chordata</taxon>
        <taxon>Cephalochordata</taxon>
        <taxon>Leptocardii</taxon>
        <taxon>Amphioxiformes</taxon>
        <taxon>Branchiostomatidae</taxon>
        <taxon>Branchiostoma</taxon>
    </lineage>
</organism>
<dbReference type="KEGG" id="bfo:118425102"/>
<dbReference type="AlphaFoldDB" id="A0A9J7LWI2"/>
<reference evidence="3" key="2">
    <citation type="submission" date="2025-08" db="UniProtKB">
        <authorList>
            <consortium name="RefSeq"/>
        </authorList>
    </citation>
    <scope>IDENTIFICATION</scope>
    <source>
        <strain evidence="3">S238N-H82</strain>
        <tissue evidence="3">Testes</tissue>
    </source>
</reference>
<accession>A0A9J7LWI2</accession>
<proteinExistence type="predicted"/>
<dbReference type="Pfam" id="PF02259">
    <property type="entry name" value="FAT"/>
    <property type="match status" value="1"/>
</dbReference>
<dbReference type="InterPro" id="IPR003151">
    <property type="entry name" value="PIK-rel_kinase_FAT"/>
</dbReference>
<dbReference type="RefSeq" id="XP_035689814.1">
    <property type="nucleotide sequence ID" value="XM_035833921.1"/>
</dbReference>
<keyword evidence="2" id="KW-1185">Reference proteome</keyword>
<gene>
    <name evidence="3" type="primary">LOC118425102</name>
</gene>
<evidence type="ECO:0000259" key="1">
    <source>
        <dbReference type="Pfam" id="PF02259"/>
    </source>
</evidence>
<dbReference type="GeneID" id="118425102"/>
<name>A0A9J7LWI2_BRAFL</name>
<feature type="domain" description="PIK-related kinase FAT" evidence="1">
    <location>
        <begin position="14"/>
        <end position="138"/>
    </location>
</feature>
<evidence type="ECO:0000313" key="3">
    <source>
        <dbReference type="RefSeq" id="XP_035689814.1"/>
    </source>
</evidence>
<protein>
    <submittedName>
        <fullName evidence="3">Transformation/transcription domain-associated protein-like</fullName>
    </submittedName>
</protein>